<evidence type="ECO:0000313" key="1">
    <source>
        <dbReference type="EMBL" id="RAO67620.1"/>
    </source>
</evidence>
<dbReference type="OrthoDB" id="5419315at2759"/>
<dbReference type="RefSeq" id="XP_040732136.1">
    <property type="nucleotide sequence ID" value="XM_040875910.1"/>
</dbReference>
<sequence>MKLVATLCIAESCIGEVVSAEYHIQALLSILDLRESGELAGEKSVKGEDEVAERLLVAAHQLTAAVKSRLNDHSDRRSELTQPWHVSFSSIPNSQAGVRLIPFHNISATSRHVTDVDAFPFIVALRGLTRAVTQQHVVKKSPHHLVQPSHGAFPRNICDGDDPQNCLGCTSMTALMYAIARANAASFFPATDRSNMMFCAFGTVAIPWNRGFCGV</sequence>
<keyword evidence="2" id="KW-1185">Reference proteome</keyword>
<dbReference type="Proteomes" id="UP000249363">
    <property type="component" value="Unassembled WGS sequence"/>
</dbReference>
<proteinExistence type="predicted"/>
<comment type="caution">
    <text evidence="1">The sequence shown here is derived from an EMBL/GenBank/DDBJ whole genome shotgun (WGS) entry which is preliminary data.</text>
</comment>
<protein>
    <submittedName>
        <fullName evidence="1">Uncharacterized protein</fullName>
    </submittedName>
</protein>
<accession>A0A364KVP6</accession>
<evidence type="ECO:0000313" key="2">
    <source>
        <dbReference type="Proteomes" id="UP000249363"/>
    </source>
</evidence>
<dbReference type="EMBL" id="MIKG01000006">
    <property type="protein sequence ID" value="RAO67620.1"/>
    <property type="molecule type" value="Genomic_DNA"/>
</dbReference>
<organism evidence="1 2">
    <name type="scientific">Talaromyces amestolkiae</name>
    <dbReference type="NCBI Taxonomy" id="1196081"/>
    <lineage>
        <taxon>Eukaryota</taxon>
        <taxon>Fungi</taxon>
        <taxon>Dikarya</taxon>
        <taxon>Ascomycota</taxon>
        <taxon>Pezizomycotina</taxon>
        <taxon>Eurotiomycetes</taxon>
        <taxon>Eurotiomycetidae</taxon>
        <taxon>Eurotiales</taxon>
        <taxon>Trichocomaceae</taxon>
        <taxon>Talaromyces</taxon>
        <taxon>Talaromyces sect. Talaromyces</taxon>
    </lineage>
</organism>
<gene>
    <name evidence="1" type="ORF">BHQ10_003632</name>
</gene>
<dbReference type="AlphaFoldDB" id="A0A364KVP6"/>
<dbReference type="GeneID" id="63792848"/>
<name>A0A364KVP6_TALAM</name>
<reference evidence="1 2" key="1">
    <citation type="journal article" date="2017" name="Biotechnol. Biofuels">
        <title>Differential beta-glucosidase expression as a function of carbon source availability in Talaromyces amestolkiae: a genomic and proteomic approach.</title>
        <authorList>
            <person name="de Eugenio L.I."/>
            <person name="Mendez-Liter J.A."/>
            <person name="Nieto-Dominguez M."/>
            <person name="Alonso L."/>
            <person name="Gil-Munoz J."/>
            <person name="Barriuso J."/>
            <person name="Prieto A."/>
            <person name="Martinez M.J."/>
        </authorList>
    </citation>
    <scope>NUCLEOTIDE SEQUENCE [LARGE SCALE GENOMIC DNA]</scope>
    <source>
        <strain evidence="1 2">CIB</strain>
    </source>
</reference>